<evidence type="ECO:0000313" key="1">
    <source>
        <dbReference type="EMBL" id="TNV81916.1"/>
    </source>
</evidence>
<dbReference type="AlphaFoldDB" id="A0A8J8NUC3"/>
<evidence type="ECO:0000313" key="2">
    <source>
        <dbReference type="Proteomes" id="UP000785679"/>
    </source>
</evidence>
<sequence length="128" mass="14657">MISLTQMSREAPSLLLDCQGLCRSRLPMLPKQLTQRMSSLRQSSLSFLVPNAVSLAKFASPIWHTLRIISAFVKMNFLALGDRSQRNASENQIGKIENTSRSTNFLFSLPMHKYQQEDIFYLINYKIS</sequence>
<gene>
    <name evidence="1" type="ORF">FGO68_gene14486</name>
</gene>
<accession>A0A8J8NUC3</accession>
<keyword evidence="2" id="KW-1185">Reference proteome</keyword>
<protein>
    <submittedName>
        <fullName evidence="1">Uncharacterized protein</fullName>
    </submittedName>
</protein>
<name>A0A8J8NUC3_HALGN</name>
<proteinExistence type="predicted"/>
<comment type="caution">
    <text evidence="1">The sequence shown here is derived from an EMBL/GenBank/DDBJ whole genome shotgun (WGS) entry which is preliminary data.</text>
</comment>
<dbReference type="Proteomes" id="UP000785679">
    <property type="component" value="Unassembled WGS sequence"/>
</dbReference>
<dbReference type="EMBL" id="RRYP01005572">
    <property type="protein sequence ID" value="TNV81916.1"/>
    <property type="molecule type" value="Genomic_DNA"/>
</dbReference>
<reference evidence="1" key="1">
    <citation type="submission" date="2019-06" db="EMBL/GenBank/DDBJ databases">
        <authorList>
            <person name="Zheng W."/>
        </authorList>
    </citation>
    <scope>NUCLEOTIDE SEQUENCE</scope>
    <source>
        <strain evidence="1">QDHG01</strain>
    </source>
</reference>
<organism evidence="1 2">
    <name type="scientific">Halteria grandinella</name>
    <dbReference type="NCBI Taxonomy" id="5974"/>
    <lineage>
        <taxon>Eukaryota</taxon>
        <taxon>Sar</taxon>
        <taxon>Alveolata</taxon>
        <taxon>Ciliophora</taxon>
        <taxon>Intramacronucleata</taxon>
        <taxon>Spirotrichea</taxon>
        <taxon>Stichotrichia</taxon>
        <taxon>Sporadotrichida</taxon>
        <taxon>Halteriidae</taxon>
        <taxon>Halteria</taxon>
    </lineage>
</organism>